<accession>A0A6C0BSW2</accession>
<proteinExistence type="predicted"/>
<sequence>MANTRFNHDYARTSKLLQESTGPGKYMLNTPGNGDNIPFIADPQVRLQRWGANLYTNAIDVDSDLMGLTRPLHKHDRMEYKTYRNKTSAANRYGVEKLPITDETRATHPAWAYRDLEQTRWEYPLFDPQEHTCMTFQNNTNTRMLEKDNFVPKIPVPWN</sequence>
<name>A0A6C0BSW2_9ZZZZ</name>
<reference evidence="1" key="1">
    <citation type="journal article" date="2020" name="Nature">
        <title>Giant virus diversity and host interactions through global metagenomics.</title>
        <authorList>
            <person name="Schulz F."/>
            <person name="Roux S."/>
            <person name="Paez-Espino D."/>
            <person name="Jungbluth S."/>
            <person name="Walsh D.A."/>
            <person name="Denef V.J."/>
            <person name="McMahon K.D."/>
            <person name="Konstantinidis K.T."/>
            <person name="Eloe-Fadrosh E.A."/>
            <person name="Kyrpides N.C."/>
            <person name="Woyke T."/>
        </authorList>
    </citation>
    <scope>NUCLEOTIDE SEQUENCE</scope>
    <source>
        <strain evidence="1">GVMAG-M-3300018868-6</strain>
    </source>
</reference>
<protein>
    <submittedName>
        <fullName evidence="1">Uncharacterized protein</fullName>
    </submittedName>
</protein>
<dbReference type="AlphaFoldDB" id="A0A6C0BSW2"/>
<organism evidence="1">
    <name type="scientific">viral metagenome</name>
    <dbReference type="NCBI Taxonomy" id="1070528"/>
    <lineage>
        <taxon>unclassified sequences</taxon>
        <taxon>metagenomes</taxon>
        <taxon>organismal metagenomes</taxon>
    </lineage>
</organism>
<evidence type="ECO:0000313" key="1">
    <source>
        <dbReference type="EMBL" id="QHS95525.1"/>
    </source>
</evidence>
<dbReference type="EMBL" id="MN739253">
    <property type="protein sequence ID" value="QHS95525.1"/>
    <property type="molecule type" value="Genomic_DNA"/>
</dbReference>